<keyword evidence="4 6" id="KW-0472">Membrane</keyword>
<dbReference type="InterPro" id="IPR011701">
    <property type="entry name" value="MFS"/>
</dbReference>
<dbReference type="AlphaFoldDB" id="A0A4S5ERD8"/>
<evidence type="ECO:0000256" key="5">
    <source>
        <dbReference type="SAM" id="MobiDB-lite"/>
    </source>
</evidence>
<keyword evidence="3 6" id="KW-1133">Transmembrane helix</keyword>
<feature type="domain" description="Major facilitator superfamily (MFS) profile" evidence="7">
    <location>
        <begin position="21"/>
        <end position="466"/>
    </location>
</feature>
<dbReference type="SUPFAM" id="SSF103473">
    <property type="entry name" value="MFS general substrate transporter"/>
    <property type="match status" value="1"/>
</dbReference>
<dbReference type="GO" id="GO:0022857">
    <property type="term" value="F:transmembrane transporter activity"/>
    <property type="evidence" value="ECO:0007669"/>
    <property type="project" value="InterPro"/>
</dbReference>
<feature type="transmembrane region" description="Helical" evidence="6">
    <location>
        <begin position="311"/>
        <end position="333"/>
    </location>
</feature>
<comment type="subcellular location">
    <subcellularLocation>
        <location evidence="1">Cell membrane</location>
        <topology evidence="1">Multi-pass membrane protein</topology>
    </subcellularLocation>
</comment>
<dbReference type="GO" id="GO:0005886">
    <property type="term" value="C:plasma membrane"/>
    <property type="evidence" value="ECO:0007669"/>
    <property type="project" value="UniProtKB-SubCell"/>
</dbReference>
<feature type="transmembrane region" description="Helical" evidence="6">
    <location>
        <begin position="146"/>
        <end position="164"/>
    </location>
</feature>
<evidence type="ECO:0000256" key="2">
    <source>
        <dbReference type="ARBA" id="ARBA00022692"/>
    </source>
</evidence>
<dbReference type="Proteomes" id="UP000305282">
    <property type="component" value="Unassembled WGS sequence"/>
</dbReference>
<dbReference type="PANTHER" id="PTHR42718">
    <property type="entry name" value="MAJOR FACILITATOR SUPERFAMILY MULTIDRUG TRANSPORTER MFSC"/>
    <property type="match status" value="1"/>
</dbReference>
<feature type="transmembrane region" description="Helical" evidence="6">
    <location>
        <begin position="207"/>
        <end position="226"/>
    </location>
</feature>
<dbReference type="Gene3D" id="1.20.1250.20">
    <property type="entry name" value="MFS general substrate transporter like domains"/>
    <property type="match status" value="1"/>
</dbReference>
<dbReference type="CDD" id="cd17321">
    <property type="entry name" value="MFS_MMR_MDR_like"/>
    <property type="match status" value="1"/>
</dbReference>
<feature type="transmembrane region" description="Helical" evidence="6">
    <location>
        <begin position="20"/>
        <end position="43"/>
    </location>
</feature>
<feature type="transmembrane region" description="Helical" evidence="6">
    <location>
        <begin position="120"/>
        <end position="139"/>
    </location>
</feature>
<dbReference type="RefSeq" id="WP_136447616.1">
    <property type="nucleotide sequence ID" value="NZ_SSXH01000137.1"/>
</dbReference>
<evidence type="ECO:0000259" key="7">
    <source>
        <dbReference type="PROSITE" id="PS50850"/>
    </source>
</evidence>
<feature type="transmembrane region" description="Helical" evidence="6">
    <location>
        <begin position="238"/>
        <end position="258"/>
    </location>
</feature>
<reference evidence="8 9" key="1">
    <citation type="submission" date="2019-04" db="EMBL/GenBank/DDBJ databases">
        <title>Draft genome sequences for three unisolated Alnus-infective Frankia Sp+ strains, AgTrS, AiOr and AvVan, the first sequenced Frankia strains able to sporulate in-planta.</title>
        <authorList>
            <person name="Bethencourt L."/>
            <person name="Vautrin F."/>
            <person name="Taib N."/>
            <person name="Dubost A."/>
            <person name="Castro-Garcia L."/>
            <person name="Imbaud O."/>
            <person name="Abrouk D."/>
            <person name="Fournier P."/>
            <person name="Briolay J."/>
            <person name="Nguyen A."/>
            <person name="Normand P."/>
            <person name="Fernandez M.P."/>
            <person name="Brochier-Armanet C."/>
            <person name="Herrera-Belaroussi A."/>
        </authorList>
    </citation>
    <scope>NUCLEOTIDE SEQUENCE [LARGE SCALE GENOMIC DNA]</scope>
    <source>
        <strain evidence="8 9">AvVan</strain>
    </source>
</reference>
<dbReference type="PROSITE" id="PS50850">
    <property type="entry name" value="MFS"/>
    <property type="match status" value="1"/>
</dbReference>
<evidence type="ECO:0000256" key="3">
    <source>
        <dbReference type="ARBA" id="ARBA00022989"/>
    </source>
</evidence>
<dbReference type="PANTHER" id="PTHR42718:SF39">
    <property type="entry name" value="ACTINORHODIN TRANSPORTER-RELATED"/>
    <property type="match status" value="1"/>
</dbReference>
<feature type="transmembrane region" description="Helical" evidence="6">
    <location>
        <begin position="55"/>
        <end position="75"/>
    </location>
</feature>
<organism evidence="8 9">
    <name type="scientific">Candidatus Frankia alpina</name>
    <dbReference type="NCBI Taxonomy" id="2699483"/>
    <lineage>
        <taxon>Bacteria</taxon>
        <taxon>Bacillati</taxon>
        <taxon>Actinomycetota</taxon>
        <taxon>Actinomycetes</taxon>
        <taxon>Frankiales</taxon>
        <taxon>Frankiaceae</taxon>
        <taxon>Frankia</taxon>
    </lineage>
</organism>
<name>A0A4S5ERD8_9ACTN</name>
<accession>A0A4S5ERD8</accession>
<dbReference type="Gene3D" id="1.20.1720.10">
    <property type="entry name" value="Multidrug resistance protein D"/>
    <property type="match status" value="1"/>
</dbReference>
<evidence type="ECO:0000256" key="4">
    <source>
        <dbReference type="ARBA" id="ARBA00023136"/>
    </source>
</evidence>
<feature type="transmembrane region" description="Helical" evidence="6">
    <location>
        <begin position="279"/>
        <end position="305"/>
    </location>
</feature>
<gene>
    <name evidence="8" type="ORF">E7Y31_08010</name>
</gene>
<keyword evidence="2 6" id="KW-0812">Transmembrane</keyword>
<dbReference type="Pfam" id="PF07690">
    <property type="entry name" value="MFS_1"/>
    <property type="match status" value="1"/>
</dbReference>
<comment type="caution">
    <text evidence="8">The sequence shown here is derived from an EMBL/GenBank/DDBJ whole genome shotgun (WGS) entry which is preliminary data.</text>
</comment>
<evidence type="ECO:0000256" key="6">
    <source>
        <dbReference type="SAM" id="Phobius"/>
    </source>
</evidence>
<feature type="transmembrane region" description="Helical" evidence="6">
    <location>
        <begin position="442"/>
        <end position="461"/>
    </location>
</feature>
<evidence type="ECO:0000313" key="9">
    <source>
        <dbReference type="Proteomes" id="UP000305282"/>
    </source>
</evidence>
<dbReference type="EMBL" id="SSXH01000137">
    <property type="protein sequence ID" value="THJ75007.1"/>
    <property type="molecule type" value="Genomic_DNA"/>
</dbReference>
<feature type="transmembrane region" description="Helical" evidence="6">
    <location>
        <begin position="405"/>
        <end position="430"/>
    </location>
</feature>
<feature type="transmembrane region" description="Helical" evidence="6">
    <location>
        <begin position="87"/>
        <end position="108"/>
    </location>
</feature>
<feature type="transmembrane region" description="Helical" evidence="6">
    <location>
        <begin position="176"/>
        <end position="195"/>
    </location>
</feature>
<keyword evidence="9" id="KW-1185">Reference proteome</keyword>
<feature type="region of interest" description="Disordered" evidence="5">
    <location>
        <begin position="471"/>
        <end position="525"/>
    </location>
</feature>
<feature type="transmembrane region" description="Helical" evidence="6">
    <location>
        <begin position="376"/>
        <end position="398"/>
    </location>
</feature>
<evidence type="ECO:0000313" key="8">
    <source>
        <dbReference type="EMBL" id="THJ75007.1"/>
    </source>
</evidence>
<dbReference type="OrthoDB" id="783189at2"/>
<sequence length="525" mass="52457">MTSSTQAPPRTDGAQTAGWLPLVVVLAGTFVTFLHFFIVNVALPSIETDLDAGSATLSLVVAGYGLTFAVGMITGGRLGDLYGRRRMFLTGLALFTLTSAACGLAPSAEVLVAARFLKGAAGALLTPQVLAILGALYTGRRRGPAFAAYGFAMGIAGVLGQLIGGALIEADLAGSGWRAVFLINVPVGLLALPAARRVLLESRGPRARLDLVGAALVTAAATLLVLPLVEGREHGWPGWVWCCLAAAPVLAAGFVARQRRLAVRGGAPLVDLSLFRHRAFVAGTCVALGFALIPSSFFFVLALHLQQGRGYGALFSGIVAVAVGAGYFLAMFLAGPLGDRLGHRVLAVGALGVAAGCALLLATASAASALALVPGLAVTGLGIGLVLVPLSSTVLAGIDPRHAGAAAGVLSMAQHIGGALGVAVIGVVFFGAGPTAEGAFTASLWVLVGVAVAVAGLTRLLRPSAAAGWSGRVEVPSAGSGPASTGRMVGAGSAAEQAGRVNGPVAGRPGALDRGDDGAGRAQRL</sequence>
<evidence type="ECO:0000256" key="1">
    <source>
        <dbReference type="ARBA" id="ARBA00004651"/>
    </source>
</evidence>
<proteinExistence type="predicted"/>
<protein>
    <submittedName>
        <fullName evidence="8">MFS transporter</fullName>
    </submittedName>
</protein>
<dbReference type="InterPro" id="IPR036259">
    <property type="entry name" value="MFS_trans_sf"/>
</dbReference>
<feature type="transmembrane region" description="Helical" evidence="6">
    <location>
        <begin position="345"/>
        <end position="370"/>
    </location>
</feature>
<dbReference type="InterPro" id="IPR020846">
    <property type="entry name" value="MFS_dom"/>
</dbReference>